<evidence type="ECO:0000313" key="12">
    <source>
        <dbReference type="Proteomes" id="UP000598467"/>
    </source>
</evidence>
<dbReference type="Proteomes" id="UP000598467">
    <property type="component" value="Unassembled WGS sequence"/>
</dbReference>
<keyword evidence="4 9" id="KW-0997">Cell inner membrane</keyword>
<evidence type="ECO:0000256" key="5">
    <source>
        <dbReference type="ARBA" id="ARBA00022692"/>
    </source>
</evidence>
<evidence type="ECO:0000256" key="2">
    <source>
        <dbReference type="ARBA" id="ARBA00022448"/>
    </source>
</evidence>
<comment type="subcellular location">
    <subcellularLocation>
        <location evidence="1 9">Cell inner membrane</location>
        <topology evidence="1 9">Multi-pass membrane protein</topology>
    </subcellularLocation>
</comment>
<sequence>MSRLFAKLEIIAGCVLLAVITVLVFIAAVMRFVGYPLIWSVDLAQLLFIWLCFFGAAKAMRERSHLGVDFLTRLLPPRMRLVLETLLTMLFAAFFLVLAWEGYKLTILNKERLFGDSGLSYAWVTIAVPAGCLLLLGSMISNLIEAWRGRIAEGRYIFSRDMSPVEAGEIEDI</sequence>
<protein>
    <recommendedName>
        <fullName evidence="9">TRAP transporter small permease protein</fullName>
    </recommendedName>
</protein>
<evidence type="ECO:0000256" key="9">
    <source>
        <dbReference type="RuleBase" id="RU369079"/>
    </source>
</evidence>
<dbReference type="GO" id="GO:0015740">
    <property type="term" value="P:C4-dicarboxylate transport"/>
    <property type="evidence" value="ECO:0007669"/>
    <property type="project" value="TreeGrafter"/>
</dbReference>
<dbReference type="EMBL" id="JABFCZ010000024">
    <property type="protein sequence ID" value="MBD1548655.1"/>
    <property type="molecule type" value="Genomic_DNA"/>
</dbReference>
<evidence type="ECO:0000256" key="6">
    <source>
        <dbReference type="ARBA" id="ARBA00022989"/>
    </source>
</evidence>
<evidence type="ECO:0000256" key="4">
    <source>
        <dbReference type="ARBA" id="ARBA00022519"/>
    </source>
</evidence>
<accession>A0A926P2A9</accession>
<feature type="transmembrane region" description="Helical" evidence="9">
    <location>
        <begin position="12"/>
        <end position="32"/>
    </location>
</feature>
<feature type="domain" description="Tripartite ATP-independent periplasmic transporters DctQ component" evidence="10">
    <location>
        <begin position="20"/>
        <end position="148"/>
    </location>
</feature>
<keyword evidence="3" id="KW-1003">Cell membrane</keyword>
<comment type="similarity">
    <text evidence="8 9">Belongs to the TRAP transporter small permease family.</text>
</comment>
<comment type="function">
    <text evidence="9">Part of the tripartite ATP-independent periplasmic (TRAP) transport system.</text>
</comment>
<feature type="transmembrane region" description="Helical" evidence="9">
    <location>
        <begin position="120"/>
        <end position="140"/>
    </location>
</feature>
<reference evidence="11" key="1">
    <citation type="submission" date="2020-05" db="EMBL/GenBank/DDBJ databases">
        <title>Identification of trans-AT polyketide cluster in two marine bacteria, producers of a novel glutaramide-containing polyketide sesbanimide D and analogs.</title>
        <authorList>
            <person name="Kacar D."/>
            <person name="Rodriguez P."/>
            <person name="Canedo L."/>
            <person name="Gonzalez E."/>
            <person name="Galan B."/>
            <person name="De La Calle F."/>
            <person name="Garcia J.L."/>
        </authorList>
    </citation>
    <scope>NUCLEOTIDE SEQUENCE</scope>
    <source>
        <strain evidence="11">PHM038</strain>
    </source>
</reference>
<dbReference type="GO" id="GO:0022857">
    <property type="term" value="F:transmembrane transporter activity"/>
    <property type="evidence" value="ECO:0007669"/>
    <property type="project" value="UniProtKB-UniRule"/>
</dbReference>
<dbReference type="Pfam" id="PF04290">
    <property type="entry name" value="DctQ"/>
    <property type="match status" value="1"/>
</dbReference>
<dbReference type="InterPro" id="IPR007387">
    <property type="entry name" value="TRAP_DctQ"/>
</dbReference>
<comment type="caution">
    <text evidence="11">The sequence shown here is derived from an EMBL/GenBank/DDBJ whole genome shotgun (WGS) entry which is preliminary data.</text>
</comment>
<evidence type="ECO:0000256" key="8">
    <source>
        <dbReference type="ARBA" id="ARBA00038436"/>
    </source>
</evidence>
<evidence type="ECO:0000259" key="10">
    <source>
        <dbReference type="Pfam" id="PF04290"/>
    </source>
</evidence>
<dbReference type="PANTHER" id="PTHR35011:SF2">
    <property type="entry name" value="2,3-DIKETO-L-GULONATE TRAP TRANSPORTER SMALL PERMEASE PROTEIN YIAM"/>
    <property type="match status" value="1"/>
</dbReference>
<keyword evidence="6 9" id="KW-1133">Transmembrane helix</keyword>
<comment type="subunit">
    <text evidence="9">The complex comprises the extracytoplasmic solute receptor protein and the two transmembrane proteins.</text>
</comment>
<dbReference type="AlphaFoldDB" id="A0A926P2A9"/>
<dbReference type="GO" id="GO:0005886">
    <property type="term" value="C:plasma membrane"/>
    <property type="evidence" value="ECO:0007669"/>
    <property type="project" value="UniProtKB-SubCell"/>
</dbReference>
<organism evidence="11 12">
    <name type="scientific">Roseibium aggregatum</name>
    <dbReference type="NCBI Taxonomy" id="187304"/>
    <lineage>
        <taxon>Bacteria</taxon>
        <taxon>Pseudomonadati</taxon>
        <taxon>Pseudomonadota</taxon>
        <taxon>Alphaproteobacteria</taxon>
        <taxon>Hyphomicrobiales</taxon>
        <taxon>Stappiaceae</taxon>
        <taxon>Roseibium</taxon>
    </lineage>
</organism>
<dbReference type="PANTHER" id="PTHR35011">
    <property type="entry name" value="2,3-DIKETO-L-GULONATE TRAP TRANSPORTER SMALL PERMEASE PROTEIN YIAM"/>
    <property type="match status" value="1"/>
</dbReference>
<name>A0A926P2A9_9HYPH</name>
<keyword evidence="2 9" id="KW-0813">Transport</keyword>
<gene>
    <name evidence="11" type="ORF">HK439_20515</name>
</gene>
<keyword evidence="7 9" id="KW-0472">Membrane</keyword>
<dbReference type="RefSeq" id="WP_190293341.1">
    <property type="nucleotide sequence ID" value="NZ_JABFCZ010000024.1"/>
</dbReference>
<keyword evidence="5 9" id="KW-0812">Transmembrane</keyword>
<evidence type="ECO:0000256" key="7">
    <source>
        <dbReference type="ARBA" id="ARBA00023136"/>
    </source>
</evidence>
<evidence type="ECO:0000256" key="3">
    <source>
        <dbReference type="ARBA" id="ARBA00022475"/>
    </source>
</evidence>
<feature type="transmembrane region" description="Helical" evidence="9">
    <location>
        <begin position="38"/>
        <end position="60"/>
    </location>
</feature>
<proteinExistence type="inferred from homology"/>
<dbReference type="InterPro" id="IPR055348">
    <property type="entry name" value="DctQ"/>
</dbReference>
<evidence type="ECO:0000256" key="1">
    <source>
        <dbReference type="ARBA" id="ARBA00004429"/>
    </source>
</evidence>
<evidence type="ECO:0000313" key="11">
    <source>
        <dbReference type="EMBL" id="MBD1548655.1"/>
    </source>
</evidence>
<feature type="transmembrane region" description="Helical" evidence="9">
    <location>
        <begin position="81"/>
        <end position="100"/>
    </location>
</feature>